<feature type="signal peptide" evidence="1">
    <location>
        <begin position="1"/>
        <end position="27"/>
    </location>
</feature>
<name>A0A0A9EAN3_ARUDO</name>
<proteinExistence type="predicted"/>
<dbReference type="AlphaFoldDB" id="A0A0A9EAN3"/>
<protein>
    <submittedName>
        <fullName evidence="2">Uncharacterized protein</fullName>
    </submittedName>
</protein>
<organism evidence="2">
    <name type="scientific">Arundo donax</name>
    <name type="common">Giant reed</name>
    <name type="synonym">Donax arundinaceus</name>
    <dbReference type="NCBI Taxonomy" id="35708"/>
    <lineage>
        <taxon>Eukaryota</taxon>
        <taxon>Viridiplantae</taxon>
        <taxon>Streptophyta</taxon>
        <taxon>Embryophyta</taxon>
        <taxon>Tracheophyta</taxon>
        <taxon>Spermatophyta</taxon>
        <taxon>Magnoliopsida</taxon>
        <taxon>Liliopsida</taxon>
        <taxon>Poales</taxon>
        <taxon>Poaceae</taxon>
        <taxon>PACMAD clade</taxon>
        <taxon>Arundinoideae</taxon>
        <taxon>Arundineae</taxon>
        <taxon>Arundo</taxon>
    </lineage>
</organism>
<evidence type="ECO:0000256" key="1">
    <source>
        <dbReference type="SAM" id="SignalP"/>
    </source>
</evidence>
<feature type="chain" id="PRO_5002064219" evidence="1">
    <location>
        <begin position="28"/>
        <end position="54"/>
    </location>
</feature>
<dbReference type="EMBL" id="GBRH01200076">
    <property type="protein sequence ID" value="JAD97819.1"/>
    <property type="molecule type" value="Transcribed_RNA"/>
</dbReference>
<sequence>MKPAKCCEVRVIWMCMPMLCCLPLCSSSHLKLASIVSAVLKQCDIPFLFVLCSV</sequence>
<accession>A0A0A9EAN3</accession>
<reference evidence="2" key="1">
    <citation type="submission" date="2014-09" db="EMBL/GenBank/DDBJ databases">
        <authorList>
            <person name="Magalhaes I.L.F."/>
            <person name="Oliveira U."/>
            <person name="Santos F.R."/>
            <person name="Vidigal T.H.D.A."/>
            <person name="Brescovit A.D."/>
            <person name="Santos A.J."/>
        </authorList>
    </citation>
    <scope>NUCLEOTIDE SEQUENCE</scope>
    <source>
        <tissue evidence="2">Shoot tissue taken approximately 20 cm above the soil surface</tissue>
    </source>
</reference>
<reference evidence="2" key="2">
    <citation type="journal article" date="2015" name="Data Brief">
        <title>Shoot transcriptome of the giant reed, Arundo donax.</title>
        <authorList>
            <person name="Barrero R.A."/>
            <person name="Guerrero F.D."/>
            <person name="Moolhuijzen P."/>
            <person name="Goolsby J.A."/>
            <person name="Tidwell J."/>
            <person name="Bellgard S.E."/>
            <person name="Bellgard M.I."/>
        </authorList>
    </citation>
    <scope>NUCLEOTIDE SEQUENCE</scope>
    <source>
        <tissue evidence="2">Shoot tissue taken approximately 20 cm above the soil surface</tissue>
    </source>
</reference>
<evidence type="ECO:0000313" key="2">
    <source>
        <dbReference type="EMBL" id="JAD97819.1"/>
    </source>
</evidence>
<keyword evidence="1" id="KW-0732">Signal</keyword>